<dbReference type="Proteomes" id="UP000031668">
    <property type="component" value="Unassembled WGS sequence"/>
</dbReference>
<feature type="domain" description="Myotubularin phosphatase" evidence="3">
    <location>
        <begin position="1"/>
        <end position="282"/>
    </location>
</feature>
<dbReference type="GO" id="GO:0005737">
    <property type="term" value="C:cytoplasm"/>
    <property type="evidence" value="ECO:0007669"/>
    <property type="project" value="TreeGrafter"/>
</dbReference>
<keyword evidence="2" id="KW-0812">Transmembrane</keyword>
<sequence>MKQDWNDRNTSPEKSLEDSFALMNKYASDADLDDFKKSDIFIYTLVSETMFQFKKDRQKDFFKICIGNSQLEHILRSIDLTANPFVFRRTRNDISDFIRCFINEALKICQGLLSGDSWVIEDNAHVRSSFAMCSLVKILLDSYYCTIEGFIYLIEKEWINYGFKNFKKENPHSDDKSLFIPYTLFKYVIMFLFYTHQRFFEFDHRFLDSTHEISFEDAANHKFVKFGTKELRRSESKNKLYDPQLSLFESHKDTLVFDNVGDVISSEICNENTLKEFWTRYQHDRTLDVSITGNMMEKIKLNDEHVTI</sequence>
<keyword evidence="2" id="KW-0472">Membrane</keyword>
<dbReference type="PANTHER" id="PTHR10807:SF128">
    <property type="entry name" value="PHOSPHATIDYLINOSITOL-3,5-BISPHOSPHATE 3-PHOSPHATASE"/>
    <property type="match status" value="1"/>
</dbReference>
<dbReference type="EMBL" id="JWZT01004076">
    <property type="protein sequence ID" value="KII64877.1"/>
    <property type="molecule type" value="Genomic_DNA"/>
</dbReference>
<dbReference type="Pfam" id="PF06602">
    <property type="entry name" value="Myotub-related"/>
    <property type="match status" value="1"/>
</dbReference>
<dbReference type="PANTHER" id="PTHR10807">
    <property type="entry name" value="MYOTUBULARIN-RELATED"/>
    <property type="match status" value="1"/>
</dbReference>
<dbReference type="AlphaFoldDB" id="A0A0C2MT48"/>
<evidence type="ECO:0000256" key="2">
    <source>
        <dbReference type="SAM" id="Phobius"/>
    </source>
</evidence>
<accession>A0A0C2MT48</accession>
<dbReference type="GO" id="GO:0004438">
    <property type="term" value="F:phosphatidylinositol-3-phosphate phosphatase activity"/>
    <property type="evidence" value="ECO:0007669"/>
    <property type="project" value="TreeGrafter"/>
</dbReference>
<feature type="transmembrane region" description="Helical" evidence="2">
    <location>
        <begin position="178"/>
        <end position="195"/>
    </location>
</feature>
<evidence type="ECO:0000313" key="5">
    <source>
        <dbReference type="Proteomes" id="UP000031668"/>
    </source>
</evidence>
<reference evidence="4 5" key="1">
    <citation type="journal article" date="2014" name="Genome Biol. Evol.">
        <title>The genome of the myxosporean Thelohanellus kitauei shows adaptations to nutrient acquisition within its fish host.</title>
        <authorList>
            <person name="Yang Y."/>
            <person name="Xiong J."/>
            <person name="Zhou Z."/>
            <person name="Huo F."/>
            <person name="Miao W."/>
            <person name="Ran C."/>
            <person name="Liu Y."/>
            <person name="Zhang J."/>
            <person name="Feng J."/>
            <person name="Wang M."/>
            <person name="Wang M."/>
            <person name="Wang L."/>
            <person name="Yao B."/>
        </authorList>
    </citation>
    <scope>NUCLEOTIDE SEQUENCE [LARGE SCALE GENOMIC DNA]</scope>
    <source>
        <strain evidence="4">Wuqing</strain>
    </source>
</reference>
<gene>
    <name evidence="4" type="ORF">RF11_09287</name>
</gene>
<name>A0A0C2MT48_THEKT</name>
<dbReference type="InterPro" id="IPR010569">
    <property type="entry name" value="Myotubularin-like_Pase_dom"/>
</dbReference>
<protein>
    <submittedName>
        <fullName evidence="4">Myotubularin-related protein 6</fullName>
    </submittedName>
</protein>
<dbReference type="GO" id="GO:0016020">
    <property type="term" value="C:membrane"/>
    <property type="evidence" value="ECO:0007669"/>
    <property type="project" value="TreeGrafter"/>
</dbReference>
<dbReference type="OrthoDB" id="271628at2759"/>
<dbReference type="SUPFAM" id="SSF52799">
    <property type="entry name" value="(Phosphotyrosine protein) phosphatases II"/>
    <property type="match status" value="1"/>
</dbReference>
<comment type="similarity">
    <text evidence="1">Belongs to the protein-tyrosine phosphatase family. Non-receptor class myotubularin subfamily.</text>
</comment>
<dbReference type="GO" id="GO:0046856">
    <property type="term" value="P:phosphatidylinositol dephosphorylation"/>
    <property type="evidence" value="ECO:0007669"/>
    <property type="project" value="TreeGrafter"/>
</dbReference>
<evidence type="ECO:0000259" key="3">
    <source>
        <dbReference type="PROSITE" id="PS51339"/>
    </source>
</evidence>
<keyword evidence="5" id="KW-1185">Reference proteome</keyword>
<proteinExistence type="inferred from homology"/>
<dbReference type="PROSITE" id="PS51339">
    <property type="entry name" value="PPASE_MYOTUBULARIN"/>
    <property type="match status" value="1"/>
</dbReference>
<keyword evidence="2" id="KW-1133">Transmembrane helix</keyword>
<organism evidence="4 5">
    <name type="scientific">Thelohanellus kitauei</name>
    <name type="common">Myxosporean</name>
    <dbReference type="NCBI Taxonomy" id="669202"/>
    <lineage>
        <taxon>Eukaryota</taxon>
        <taxon>Metazoa</taxon>
        <taxon>Cnidaria</taxon>
        <taxon>Myxozoa</taxon>
        <taxon>Myxosporea</taxon>
        <taxon>Bivalvulida</taxon>
        <taxon>Platysporina</taxon>
        <taxon>Myxobolidae</taxon>
        <taxon>Thelohanellus</taxon>
    </lineage>
</organism>
<evidence type="ECO:0000256" key="1">
    <source>
        <dbReference type="ARBA" id="ARBA00007471"/>
    </source>
</evidence>
<dbReference type="InterPro" id="IPR029021">
    <property type="entry name" value="Prot-tyrosine_phosphatase-like"/>
</dbReference>
<comment type="caution">
    <text evidence="4">The sequence shown here is derived from an EMBL/GenBank/DDBJ whole genome shotgun (WGS) entry which is preliminary data.</text>
</comment>
<evidence type="ECO:0000313" key="4">
    <source>
        <dbReference type="EMBL" id="KII64877.1"/>
    </source>
</evidence>
<dbReference type="InterPro" id="IPR030564">
    <property type="entry name" value="Myotubularin"/>
</dbReference>